<reference evidence="1" key="1">
    <citation type="submission" date="2018-11" db="EMBL/GenBank/DDBJ databases">
        <authorList>
            <person name="Alioto T."/>
            <person name="Alioto T."/>
        </authorList>
    </citation>
    <scope>NUCLEOTIDE SEQUENCE</scope>
</reference>
<dbReference type="EMBL" id="UYJE01009110">
    <property type="protein sequence ID" value="VDI70126.1"/>
    <property type="molecule type" value="Genomic_DNA"/>
</dbReference>
<evidence type="ECO:0000313" key="2">
    <source>
        <dbReference type="Proteomes" id="UP000596742"/>
    </source>
</evidence>
<evidence type="ECO:0000313" key="1">
    <source>
        <dbReference type="EMBL" id="VDI70126.1"/>
    </source>
</evidence>
<gene>
    <name evidence="1" type="ORF">MGAL_10B034058</name>
</gene>
<feature type="non-terminal residue" evidence="1">
    <location>
        <position position="1"/>
    </location>
</feature>
<dbReference type="AlphaFoldDB" id="A0A8B6GXV6"/>
<evidence type="ECO:0008006" key="3">
    <source>
        <dbReference type="Google" id="ProtNLM"/>
    </source>
</evidence>
<proteinExistence type="predicted"/>
<name>A0A8B6GXV6_MYTGA</name>
<dbReference type="Proteomes" id="UP000596742">
    <property type="component" value="Unassembled WGS sequence"/>
</dbReference>
<comment type="caution">
    <text evidence="1">The sequence shown here is derived from an EMBL/GenBank/DDBJ whole genome shotgun (WGS) entry which is preliminary data.</text>
</comment>
<protein>
    <recommendedName>
        <fullName evidence="3">Ig-like domain-containing protein</fullName>
    </recommendedName>
</protein>
<organism evidence="1 2">
    <name type="scientific">Mytilus galloprovincialis</name>
    <name type="common">Mediterranean mussel</name>
    <dbReference type="NCBI Taxonomy" id="29158"/>
    <lineage>
        <taxon>Eukaryota</taxon>
        <taxon>Metazoa</taxon>
        <taxon>Spiralia</taxon>
        <taxon>Lophotrochozoa</taxon>
        <taxon>Mollusca</taxon>
        <taxon>Bivalvia</taxon>
        <taxon>Autobranchia</taxon>
        <taxon>Pteriomorphia</taxon>
        <taxon>Mytilida</taxon>
        <taxon>Mytiloidea</taxon>
        <taxon>Mytilidae</taxon>
        <taxon>Mytilinae</taxon>
        <taxon>Mytilus</taxon>
    </lineage>
</organism>
<sequence length="284" mass="32277">MKLIELLVVRLLKRIDNMDVCFGNKEYQQIDDIVVCQDVSIQTTRTVNYMKDTLKLGCTPTNVNLWNGIAAISLSKNTSSGFRDIVLVERNLRSLRSQANWMQSGWRIRGIVIKEDLYPLSSSGLEFYIPANRVECSDEGTYRCIVVGSSIANSDLVKEKIDTVQLTVKPTTINQIQIHPQQPIYARYTVVLLRCTGTVGRDPAGEIRWCYRRDDMFNFIGWPNPDDYDKGMLISNDCQNSQTSTLRYNVSADYQYTEFRCETGGTTMVCGHSSAITSNITIYR</sequence>
<dbReference type="OrthoDB" id="6147845at2759"/>
<keyword evidence="2" id="KW-1185">Reference proteome</keyword>
<accession>A0A8B6GXV6</accession>